<accession>A0ABN2ZWV9</accession>
<dbReference type="Pfam" id="PF08327">
    <property type="entry name" value="AHSA1"/>
    <property type="match status" value="1"/>
</dbReference>
<name>A0ABN2ZWV9_9ACTN</name>
<dbReference type="EMBL" id="BAAAQR010000008">
    <property type="protein sequence ID" value="GAA2149265.1"/>
    <property type="molecule type" value="Genomic_DNA"/>
</dbReference>
<dbReference type="CDD" id="cd07814">
    <property type="entry name" value="SRPBCC_CalC_Aha1-like"/>
    <property type="match status" value="1"/>
</dbReference>
<evidence type="ECO:0000313" key="4">
    <source>
        <dbReference type="Proteomes" id="UP001501771"/>
    </source>
</evidence>
<dbReference type="InterPro" id="IPR017520">
    <property type="entry name" value="CHP03086"/>
</dbReference>
<dbReference type="Gene3D" id="3.30.530.20">
    <property type="match status" value="1"/>
</dbReference>
<sequence>MTFTKTVQLPVDADAAFALITEPERLRRWQTVSATVNLRAGGDYRWTVTPGHITSGTFREVEPGRRVVFGWGWDGSADLAPDSSVVTITLEPSEGGTSVTLVHEGLTAEQEVGHAEGWNHFLGRLEQAAATGDAGPDEWSAAPENLDQLTSAEATLAVLQPVLRNLTDEDRTNATPCSEYDCHALAEHLFGSLTGLGRMAGAEVVNPEEGSLENRIAVMADQAITAWRARGLEGVVPGPGGDDFPAALAVNILSLELLLHAWDFAQASGQKLTVSDELAAYVLGLAEQVVPGARAGGNAFAPEVEAPADASPMEKLAAYTGRRPLVTA</sequence>
<reference evidence="3 4" key="1">
    <citation type="journal article" date="2019" name="Int. J. Syst. Evol. Microbiol.">
        <title>The Global Catalogue of Microorganisms (GCM) 10K type strain sequencing project: providing services to taxonomists for standard genome sequencing and annotation.</title>
        <authorList>
            <consortium name="The Broad Institute Genomics Platform"/>
            <consortium name="The Broad Institute Genome Sequencing Center for Infectious Disease"/>
            <person name="Wu L."/>
            <person name="Ma J."/>
        </authorList>
    </citation>
    <scope>NUCLEOTIDE SEQUENCE [LARGE SCALE GENOMIC DNA]</scope>
    <source>
        <strain evidence="3 4">JCM 16022</strain>
    </source>
</reference>
<gene>
    <name evidence="3" type="ORF">GCM10009844_28710</name>
</gene>
<keyword evidence="4" id="KW-1185">Reference proteome</keyword>
<evidence type="ECO:0000259" key="2">
    <source>
        <dbReference type="Pfam" id="PF08327"/>
    </source>
</evidence>
<dbReference type="InterPro" id="IPR023393">
    <property type="entry name" value="START-like_dom_sf"/>
</dbReference>
<protein>
    <recommendedName>
        <fullName evidence="2">Activator of Hsp90 ATPase homologue 1/2-like C-terminal domain-containing protein</fullName>
    </recommendedName>
</protein>
<dbReference type="RefSeq" id="WP_344153410.1">
    <property type="nucleotide sequence ID" value="NZ_BAAAQR010000008.1"/>
</dbReference>
<dbReference type="SUPFAM" id="SSF55961">
    <property type="entry name" value="Bet v1-like"/>
    <property type="match status" value="1"/>
</dbReference>
<evidence type="ECO:0000256" key="1">
    <source>
        <dbReference type="ARBA" id="ARBA00006817"/>
    </source>
</evidence>
<organism evidence="3 4">
    <name type="scientific">Nocardioides koreensis</name>
    <dbReference type="NCBI Taxonomy" id="433651"/>
    <lineage>
        <taxon>Bacteria</taxon>
        <taxon>Bacillati</taxon>
        <taxon>Actinomycetota</taxon>
        <taxon>Actinomycetes</taxon>
        <taxon>Propionibacteriales</taxon>
        <taxon>Nocardioidaceae</taxon>
        <taxon>Nocardioides</taxon>
    </lineage>
</organism>
<dbReference type="Proteomes" id="UP001501771">
    <property type="component" value="Unassembled WGS sequence"/>
</dbReference>
<feature type="domain" description="Activator of Hsp90 ATPase homologue 1/2-like C-terminal" evidence="2">
    <location>
        <begin position="12"/>
        <end position="128"/>
    </location>
</feature>
<dbReference type="InterPro" id="IPR017517">
    <property type="entry name" value="Maleyloyr_isom"/>
</dbReference>
<dbReference type="InterPro" id="IPR034660">
    <property type="entry name" value="DinB/YfiT-like"/>
</dbReference>
<dbReference type="NCBIfam" id="TIGR03083">
    <property type="entry name" value="maleylpyruvate isomerase family mycothiol-dependent enzyme"/>
    <property type="match status" value="1"/>
</dbReference>
<evidence type="ECO:0000313" key="3">
    <source>
        <dbReference type="EMBL" id="GAA2149265.1"/>
    </source>
</evidence>
<proteinExistence type="inferred from homology"/>
<dbReference type="InterPro" id="IPR013538">
    <property type="entry name" value="ASHA1/2-like_C"/>
</dbReference>
<comment type="similarity">
    <text evidence="1">Belongs to the AHA1 family.</text>
</comment>
<dbReference type="SUPFAM" id="SSF109854">
    <property type="entry name" value="DinB/YfiT-like putative metalloenzymes"/>
    <property type="match status" value="1"/>
</dbReference>
<dbReference type="NCBIfam" id="TIGR03086">
    <property type="entry name" value="TIGR03086 family metal-binding protein"/>
    <property type="match status" value="1"/>
</dbReference>
<comment type="caution">
    <text evidence="3">The sequence shown here is derived from an EMBL/GenBank/DDBJ whole genome shotgun (WGS) entry which is preliminary data.</text>
</comment>